<reference evidence="2" key="1">
    <citation type="journal article" date="2020" name="Stud. Mycol.">
        <title>101 Dothideomycetes genomes: a test case for predicting lifestyles and emergence of pathogens.</title>
        <authorList>
            <person name="Haridas S."/>
            <person name="Albert R."/>
            <person name="Binder M."/>
            <person name="Bloem J."/>
            <person name="Labutti K."/>
            <person name="Salamov A."/>
            <person name="Andreopoulos B."/>
            <person name="Baker S."/>
            <person name="Barry K."/>
            <person name="Bills G."/>
            <person name="Bluhm B."/>
            <person name="Cannon C."/>
            <person name="Castanera R."/>
            <person name="Culley D."/>
            <person name="Daum C."/>
            <person name="Ezra D."/>
            <person name="Gonzalez J."/>
            <person name="Henrissat B."/>
            <person name="Kuo A."/>
            <person name="Liang C."/>
            <person name="Lipzen A."/>
            <person name="Lutzoni F."/>
            <person name="Magnuson J."/>
            <person name="Mondo S."/>
            <person name="Nolan M."/>
            <person name="Ohm R."/>
            <person name="Pangilinan J."/>
            <person name="Park H.-J."/>
            <person name="Ramirez L."/>
            <person name="Alfaro M."/>
            <person name="Sun H."/>
            <person name="Tritt A."/>
            <person name="Yoshinaga Y."/>
            <person name="Zwiers L.-H."/>
            <person name="Turgeon B."/>
            <person name="Goodwin S."/>
            <person name="Spatafora J."/>
            <person name="Crous P."/>
            <person name="Grigoriev I."/>
        </authorList>
    </citation>
    <scope>NUCLEOTIDE SEQUENCE</scope>
    <source>
        <strain evidence="2">CBS 125425</strain>
    </source>
</reference>
<evidence type="ECO:0000313" key="2">
    <source>
        <dbReference type="EMBL" id="KAF2735882.1"/>
    </source>
</evidence>
<dbReference type="EMBL" id="ML996131">
    <property type="protein sequence ID" value="KAF2735882.1"/>
    <property type="molecule type" value="Genomic_DNA"/>
</dbReference>
<dbReference type="SUPFAM" id="SSF56176">
    <property type="entry name" value="FAD-binding/transporter-associated domain-like"/>
    <property type="match status" value="1"/>
</dbReference>
<accession>A0A9P4V123</accession>
<dbReference type="OrthoDB" id="9983560at2759"/>
<gene>
    <name evidence="2" type="ORF">EJ04DRAFT_563025</name>
</gene>
<comment type="caution">
    <text evidence="2">The sequence shown here is derived from an EMBL/GenBank/DDBJ whole genome shotgun (WGS) entry which is preliminary data.</text>
</comment>
<dbReference type="GO" id="GO:0050660">
    <property type="term" value="F:flavin adenine dinucleotide binding"/>
    <property type="evidence" value="ECO:0007669"/>
    <property type="project" value="InterPro"/>
</dbReference>
<evidence type="ECO:0000313" key="3">
    <source>
        <dbReference type="Proteomes" id="UP000799444"/>
    </source>
</evidence>
<feature type="region of interest" description="Disordered" evidence="1">
    <location>
        <begin position="211"/>
        <end position="243"/>
    </location>
</feature>
<sequence>MATNGDHGTFSTTYGMGADNLLEAIIMTPNGSVLLTNPRKNWDIFYAIRGRRGGTFGVVLKALSRHIPLREDQTVPFQVCLLSNITTTPNYIDGWGIGSANEDVATGGLALGSRLPSPKSLSNPNVTAEVFQQIDPDPLGNNGVYTNPSILGHTITSPNAPSYHVEVISTTPTWRDALTHLIVVERWRDDIAQPLIDAVYDDITHKKIQPLRELSPEQEHTSTNAIATNYNDRRRSGQRTTIY</sequence>
<dbReference type="InterPro" id="IPR016169">
    <property type="entry name" value="FAD-bd_PCMH_sub2"/>
</dbReference>
<proteinExistence type="predicted"/>
<dbReference type="AlphaFoldDB" id="A0A9P4V123"/>
<name>A0A9P4V123_9PLEO</name>
<feature type="compositionally biased region" description="Polar residues" evidence="1">
    <location>
        <begin position="221"/>
        <end position="230"/>
    </location>
</feature>
<dbReference type="Gene3D" id="3.30.465.10">
    <property type="match status" value="1"/>
</dbReference>
<organism evidence="2 3">
    <name type="scientific">Polyplosphaeria fusca</name>
    <dbReference type="NCBI Taxonomy" id="682080"/>
    <lineage>
        <taxon>Eukaryota</taxon>
        <taxon>Fungi</taxon>
        <taxon>Dikarya</taxon>
        <taxon>Ascomycota</taxon>
        <taxon>Pezizomycotina</taxon>
        <taxon>Dothideomycetes</taxon>
        <taxon>Pleosporomycetidae</taxon>
        <taxon>Pleosporales</taxon>
        <taxon>Tetraplosphaeriaceae</taxon>
        <taxon>Polyplosphaeria</taxon>
    </lineage>
</organism>
<protein>
    <recommendedName>
        <fullName evidence="4">FAD-binding PCMH-type domain-containing protein</fullName>
    </recommendedName>
</protein>
<dbReference type="Proteomes" id="UP000799444">
    <property type="component" value="Unassembled WGS sequence"/>
</dbReference>
<dbReference type="InterPro" id="IPR036318">
    <property type="entry name" value="FAD-bd_PCMH-like_sf"/>
</dbReference>
<evidence type="ECO:0008006" key="4">
    <source>
        <dbReference type="Google" id="ProtNLM"/>
    </source>
</evidence>
<evidence type="ECO:0000256" key="1">
    <source>
        <dbReference type="SAM" id="MobiDB-lite"/>
    </source>
</evidence>
<keyword evidence="3" id="KW-1185">Reference proteome</keyword>